<keyword evidence="2" id="KW-1185">Reference proteome</keyword>
<evidence type="ECO:0000313" key="2">
    <source>
        <dbReference type="Proteomes" id="UP000199063"/>
    </source>
</evidence>
<name>A0A1G9WM09_9ACTN</name>
<proteinExistence type="predicted"/>
<reference evidence="2" key="1">
    <citation type="submission" date="2016-10" db="EMBL/GenBank/DDBJ databases">
        <authorList>
            <person name="Varghese N."/>
            <person name="Submissions S."/>
        </authorList>
    </citation>
    <scope>NUCLEOTIDE SEQUENCE [LARGE SCALE GENOMIC DNA]</scope>
    <source>
        <strain evidence="2">CGMCC 4.7042</strain>
    </source>
</reference>
<sequence>MSDDPLTIIARYLVPPRDPDFAAAMRIADALVRGDDPPAADWFAFEGRRARVVHLIANQIQMPTDSDRALVYGALADLRAMVCDDAA</sequence>
<organism evidence="1 2">
    <name type="scientific">Streptomyces wuyuanensis</name>
    <dbReference type="NCBI Taxonomy" id="1196353"/>
    <lineage>
        <taxon>Bacteria</taxon>
        <taxon>Bacillati</taxon>
        <taxon>Actinomycetota</taxon>
        <taxon>Actinomycetes</taxon>
        <taxon>Kitasatosporales</taxon>
        <taxon>Streptomycetaceae</taxon>
        <taxon>Streptomyces</taxon>
    </lineage>
</organism>
<protein>
    <submittedName>
        <fullName evidence="1">Uncharacterized protein</fullName>
    </submittedName>
</protein>
<dbReference type="STRING" id="1196353.SAMN05444921_11489"/>
<dbReference type="RefSeq" id="WP_093657138.1">
    <property type="nucleotide sequence ID" value="NZ_FNHI01000014.1"/>
</dbReference>
<dbReference type="GeneID" id="40831504"/>
<dbReference type="EMBL" id="FNHI01000014">
    <property type="protein sequence ID" value="SDM85642.1"/>
    <property type="molecule type" value="Genomic_DNA"/>
</dbReference>
<dbReference type="Proteomes" id="UP000199063">
    <property type="component" value="Unassembled WGS sequence"/>
</dbReference>
<gene>
    <name evidence="1" type="ORF">SAMN05444921_11489</name>
</gene>
<accession>A0A1G9WM09</accession>
<evidence type="ECO:0000313" key="1">
    <source>
        <dbReference type="EMBL" id="SDM85642.1"/>
    </source>
</evidence>
<dbReference type="AlphaFoldDB" id="A0A1G9WM09"/>